<keyword evidence="3" id="KW-1185">Reference proteome</keyword>
<dbReference type="InterPro" id="IPR023213">
    <property type="entry name" value="CAT-like_dom_sf"/>
</dbReference>
<dbReference type="Proteomes" id="UP001139207">
    <property type="component" value="Unassembled WGS sequence"/>
</dbReference>
<dbReference type="Gene3D" id="3.30.559.10">
    <property type="entry name" value="Chloramphenicol acetyltransferase-like domain"/>
    <property type="match status" value="1"/>
</dbReference>
<feature type="region of interest" description="Disordered" evidence="1">
    <location>
        <begin position="426"/>
        <end position="457"/>
    </location>
</feature>
<gene>
    <name evidence="2" type="ORF">MUN33_03770</name>
</gene>
<evidence type="ECO:0000256" key="1">
    <source>
        <dbReference type="SAM" id="MobiDB-lite"/>
    </source>
</evidence>
<name>A0A9X2B1C0_9CORY</name>
<accession>A0A9X2B1C0</accession>
<proteinExistence type="predicted"/>
<comment type="caution">
    <text evidence="2">The sequence shown here is derived from an EMBL/GenBank/DDBJ whole genome shotgun (WGS) entry which is preliminary data.</text>
</comment>
<dbReference type="SUPFAM" id="SSF52777">
    <property type="entry name" value="CoA-dependent acyltransferases"/>
    <property type="match status" value="1"/>
</dbReference>
<organism evidence="2 3">
    <name type="scientific">Corynebacterium kalidii</name>
    <dbReference type="NCBI Taxonomy" id="2931982"/>
    <lineage>
        <taxon>Bacteria</taxon>
        <taxon>Bacillati</taxon>
        <taxon>Actinomycetota</taxon>
        <taxon>Actinomycetes</taxon>
        <taxon>Mycobacteriales</taxon>
        <taxon>Corynebacteriaceae</taxon>
        <taxon>Corynebacterium</taxon>
    </lineage>
</organism>
<evidence type="ECO:0000313" key="2">
    <source>
        <dbReference type="EMBL" id="MCJ7857834.1"/>
    </source>
</evidence>
<dbReference type="AlphaFoldDB" id="A0A9X2B1C0"/>
<reference evidence="2" key="1">
    <citation type="submission" date="2022-04" db="EMBL/GenBank/DDBJ databases">
        <title>Corynebacterium kalidii LD5P10.</title>
        <authorList>
            <person name="Sun J.Q."/>
        </authorList>
    </citation>
    <scope>NUCLEOTIDE SEQUENCE</scope>
    <source>
        <strain evidence="2">LD5P10</strain>
    </source>
</reference>
<sequence>MTFRVPPVPTSAVYWTALDTTGPVGDDTLRSLVDGLSGTHGALRAILTTDGSDGSDGTDGTGCSVTVPDEAPVPATDVIAADGTGPGSLASSLDPATGRVWRVSRLSDTRLLLCVHRGVVDAASWATVVDDARSLLDGTPVEPSGDWGRRAATAPPAPFAGGGPSTYKTFDVSDPDALLRLLPAQLGVGHGEILVAAVLLARAAAGLPAAPVVLRARDAAPAQSPGDDRTVGRLDRDLPVPAPHVDLTDALLTGGPAVRKTLESVRDILRGGIETATEPAELAEPAEPTATGATVEVSPAKVSVSGPVRPVDGVPHVILGTHRLARVTVVDERGGAGGVLLWPHLEQTLVSLAALARLIDAGLPQSTPDATPDPVDARARNLFRGVAGTAGTPATPDVTVDLTQLPEVNGFAVAKRLQREHTGGSTLVRLPGVTDPKSTGGRAGRVGSGVTGRLITG</sequence>
<evidence type="ECO:0000313" key="3">
    <source>
        <dbReference type="Proteomes" id="UP001139207"/>
    </source>
</evidence>
<protein>
    <submittedName>
        <fullName evidence="2">Uncharacterized protein</fullName>
    </submittedName>
</protein>
<feature type="compositionally biased region" description="Gly residues" evidence="1">
    <location>
        <begin position="441"/>
        <end position="450"/>
    </location>
</feature>
<dbReference type="EMBL" id="JALIEA010000011">
    <property type="protein sequence ID" value="MCJ7857834.1"/>
    <property type="molecule type" value="Genomic_DNA"/>
</dbReference>
<dbReference type="RefSeq" id="WP_244803576.1">
    <property type="nucleotide sequence ID" value="NZ_JALIEA010000011.1"/>
</dbReference>